<reference evidence="6 7" key="1">
    <citation type="submission" date="2021-01" db="EMBL/GenBank/DDBJ databases">
        <title>Genomic Encyclopedia of Type Strains, Phase IV (KMG-IV): sequencing the most valuable type-strain genomes for metagenomic binning, comparative biology and taxonomic classification.</title>
        <authorList>
            <person name="Goeker M."/>
        </authorList>
    </citation>
    <scope>NUCLEOTIDE SEQUENCE [LARGE SCALE GENOMIC DNA]</scope>
    <source>
        <strain evidence="6 7">DSM 25540</strain>
    </source>
</reference>
<dbReference type="RefSeq" id="WP_204699202.1">
    <property type="nucleotide sequence ID" value="NZ_JAFBEC010000012.1"/>
</dbReference>
<feature type="transmembrane region" description="Helical" evidence="3">
    <location>
        <begin position="7"/>
        <end position="29"/>
    </location>
</feature>
<dbReference type="Gene3D" id="2.70.70.10">
    <property type="entry name" value="Glucose Permease (Domain IIA)"/>
    <property type="match status" value="1"/>
</dbReference>
<feature type="domain" description="CwlT-like lysozyme" evidence="5">
    <location>
        <begin position="58"/>
        <end position="207"/>
    </location>
</feature>
<dbReference type="InterPro" id="IPR050570">
    <property type="entry name" value="Cell_wall_metabolism_enzyme"/>
</dbReference>
<dbReference type="Gene3D" id="1.10.530.10">
    <property type="match status" value="1"/>
</dbReference>
<evidence type="ECO:0000256" key="1">
    <source>
        <dbReference type="ARBA" id="ARBA00022729"/>
    </source>
</evidence>
<evidence type="ECO:0000256" key="3">
    <source>
        <dbReference type="SAM" id="Phobius"/>
    </source>
</evidence>
<name>A0ABS2PHA3_9BACL</name>
<evidence type="ECO:0000313" key="6">
    <source>
        <dbReference type="EMBL" id="MBM7634420.1"/>
    </source>
</evidence>
<keyword evidence="1" id="KW-0732">Signal</keyword>
<keyword evidence="6" id="KW-0378">Hydrolase</keyword>
<dbReference type="PANTHER" id="PTHR21666:SF289">
    <property type="entry name" value="L-ALA--D-GLU ENDOPEPTIDASE"/>
    <property type="match status" value="1"/>
</dbReference>
<keyword evidence="3" id="KW-0812">Transmembrane</keyword>
<evidence type="ECO:0000313" key="7">
    <source>
        <dbReference type="Proteomes" id="UP000741863"/>
    </source>
</evidence>
<dbReference type="Proteomes" id="UP000741863">
    <property type="component" value="Unassembled WGS sequence"/>
</dbReference>
<dbReference type="GO" id="GO:0016787">
    <property type="term" value="F:hydrolase activity"/>
    <property type="evidence" value="ECO:0007669"/>
    <property type="project" value="UniProtKB-KW"/>
</dbReference>
<sequence>MKKLGCLMLILAIPILILSMLMVGVIMVATGDNDTMGSDSDSDFTDVDGEYRFNAMNEEVERYRPYFERYAKENGIEDHVEILMGMTMQESGGRLADVMQSSESLGLPRNTITDPEESIKQGVSYFADVLELAGGDTELALQAYNMGHGFIDYAHENNGGNYSQELAYEFGEMMASRLGWNNYGDENYVDNVMRYLDKNDDTEYAGGSGDWSLPLENIRITSEFGPRIHPVTGEVNRFHGGLDFGCTPADDILSVADGKVIEAVHSNVGYGNYVTVQHGNDEYSRYAHLSSIGVSQGDTVSQGESLGKCGTTGSSTGNHLHLEHITDLGQPPEAKTDPRETLGL</sequence>
<dbReference type="CDD" id="cd16891">
    <property type="entry name" value="CwlT-like"/>
    <property type="match status" value="1"/>
</dbReference>
<gene>
    <name evidence="6" type="ORF">JOD17_003526</name>
</gene>
<dbReference type="InterPro" id="IPR047194">
    <property type="entry name" value="CwlT-like_lysozyme"/>
</dbReference>
<dbReference type="EMBL" id="JAFBEC010000012">
    <property type="protein sequence ID" value="MBM7634420.1"/>
    <property type="molecule type" value="Genomic_DNA"/>
</dbReference>
<feature type="region of interest" description="Disordered" evidence="2">
    <location>
        <begin position="300"/>
        <end position="344"/>
    </location>
</feature>
<keyword evidence="3" id="KW-1133">Transmembrane helix</keyword>
<evidence type="ECO:0000259" key="5">
    <source>
        <dbReference type="Pfam" id="PF13702"/>
    </source>
</evidence>
<evidence type="ECO:0000259" key="4">
    <source>
        <dbReference type="Pfam" id="PF01551"/>
    </source>
</evidence>
<dbReference type="InterPro" id="IPR011055">
    <property type="entry name" value="Dup_hybrid_motif"/>
</dbReference>
<feature type="compositionally biased region" description="Basic and acidic residues" evidence="2">
    <location>
        <begin position="334"/>
        <end position="344"/>
    </location>
</feature>
<organism evidence="6 7">
    <name type="scientific">Geomicrobium sediminis</name>
    <dbReference type="NCBI Taxonomy" id="1347788"/>
    <lineage>
        <taxon>Bacteria</taxon>
        <taxon>Bacillati</taxon>
        <taxon>Bacillota</taxon>
        <taxon>Bacilli</taxon>
        <taxon>Bacillales</taxon>
        <taxon>Geomicrobium</taxon>
    </lineage>
</organism>
<feature type="domain" description="M23ase beta-sheet core" evidence="4">
    <location>
        <begin position="237"/>
        <end position="324"/>
    </location>
</feature>
<dbReference type="SUPFAM" id="SSF53955">
    <property type="entry name" value="Lysozyme-like"/>
    <property type="match status" value="1"/>
</dbReference>
<dbReference type="SUPFAM" id="SSF51261">
    <property type="entry name" value="Duplicated hybrid motif"/>
    <property type="match status" value="1"/>
</dbReference>
<comment type="caution">
    <text evidence="6">The sequence shown here is derived from an EMBL/GenBank/DDBJ whole genome shotgun (WGS) entry which is preliminary data.</text>
</comment>
<dbReference type="Pfam" id="PF01551">
    <property type="entry name" value="Peptidase_M23"/>
    <property type="match status" value="1"/>
</dbReference>
<dbReference type="PANTHER" id="PTHR21666">
    <property type="entry name" value="PEPTIDASE-RELATED"/>
    <property type="match status" value="1"/>
</dbReference>
<evidence type="ECO:0000256" key="2">
    <source>
        <dbReference type="SAM" id="MobiDB-lite"/>
    </source>
</evidence>
<keyword evidence="7" id="KW-1185">Reference proteome</keyword>
<dbReference type="InterPro" id="IPR016047">
    <property type="entry name" value="M23ase_b-sheet_dom"/>
</dbReference>
<protein>
    <submittedName>
        <fullName evidence="6">Murein DD-endopeptidase MepM/ murein hydrolase activator NlpD</fullName>
    </submittedName>
</protein>
<dbReference type="Pfam" id="PF13702">
    <property type="entry name" value="Lysozyme_like"/>
    <property type="match status" value="1"/>
</dbReference>
<accession>A0ABS2PHA3</accession>
<keyword evidence="3" id="KW-0472">Membrane</keyword>
<dbReference type="InterPro" id="IPR023346">
    <property type="entry name" value="Lysozyme-like_dom_sf"/>
</dbReference>
<proteinExistence type="predicted"/>
<dbReference type="CDD" id="cd12797">
    <property type="entry name" value="M23_peptidase"/>
    <property type="match status" value="1"/>
</dbReference>